<dbReference type="InterPro" id="IPR036388">
    <property type="entry name" value="WH-like_DNA-bd_sf"/>
</dbReference>
<dbReference type="InterPro" id="IPR050389">
    <property type="entry name" value="LysR-type_TF"/>
</dbReference>
<dbReference type="AlphaFoldDB" id="A0A178Y8R2"/>
<dbReference type="PRINTS" id="PR00039">
    <property type="entry name" value="HTHLYSR"/>
</dbReference>
<dbReference type="Gene3D" id="1.10.10.10">
    <property type="entry name" value="Winged helix-like DNA-binding domain superfamily/Winged helix DNA-binding domain"/>
    <property type="match status" value="1"/>
</dbReference>
<keyword evidence="4" id="KW-0238">DNA-binding</keyword>
<dbReference type="Proteomes" id="UP000094025">
    <property type="component" value="Unassembled WGS sequence"/>
</dbReference>
<evidence type="ECO:0000313" key="7">
    <source>
        <dbReference type="EMBL" id="OAP43774.1"/>
    </source>
</evidence>
<evidence type="ECO:0000256" key="1">
    <source>
        <dbReference type="ARBA" id="ARBA00009437"/>
    </source>
</evidence>
<dbReference type="OrthoDB" id="528082at2"/>
<dbReference type="InterPro" id="IPR036390">
    <property type="entry name" value="WH_DNA-bd_sf"/>
</dbReference>
<dbReference type="GO" id="GO:0003700">
    <property type="term" value="F:DNA-binding transcription factor activity"/>
    <property type="evidence" value="ECO:0007669"/>
    <property type="project" value="InterPro"/>
</dbReference>
<dbReference type="SUPFAM" id="SSF53850">
    <property type="entry name" value="Periplasmic binding protein-like II"/>
    <property type="match status" value="1"/>
</dbReference>
<comment type="similarity">
    <text evidence="1">Belongs to the LysR transcriptional regulatory family.</text>
</comment>
<dbReference type="PANTHER" id="PTHR30118:SF15">
    <property type="entry name" value="TRANSCRIPTIONAL REGULATORY PROTEIN"/>
    <property type="match status" value="1"/>
</dbReference>
<evidence type="ECO:0000313" key="8">
    <source>
        <dbReference type="Proteomes" id="UP000094025"/>
    </source>
</evidence>
<dbReference type="GO" id="GO:0003677">
    <property type="term" value="F:DNA binding"/>
    <property type="evidence" value="ECO:0007669"/>
    <property type="project" value="UniProtKB-KW"/>
</dbReference>
<dbReference type="RefSeq" id="WP_014857586.1">
    <property type="nucleotide sequence ID" value="NZ_LPUX01000045.1"/>
</dbReference>
<evidence type="ECO:0000256" key="5">
    <source>
        <dbReference type="ARBA" id="ARBA00023163"/>
    </source>
</evidence>
<dbReference type="Pfam" id="PF03466">
    <property type="entry name" value="LysR_substrate"/>
    <property type="match status" value="1"/>
</dbReference>
<organism evidence="7 8">
    <name type="scientific">Sinorhizobium glycinis</name>
    <dbReference type="NCBI Taxonomy" id="1472378"/>
    <lineage>
        <taxon>Bacteria</taxon>
        <taxon>Pseudomonadati</taxon>
        <taxon>Pseudomonadota</taxon>
        <taxon>Alphaproteobacteria</taxon>
        <taxon>Hyphomicrobiales</taxon>
        <taxon>Rhizobiaceae</taxon>
        <taxon>Sinorhizobium/Ensifer group</taxon>
        <taxon>Sinorhizobium</taxon>
    </lineage>
</organism>
<evidence type="ECO:0000256" key="3">
    <source>
        <dbReference type="ARBA" id="ARBA00023015"/>
    </source>
</evidence>
<dbReference type="InterPro" id="IPR000847">
    <property type="entry name" value="LysR_HTH_N"/>
</dbReference>
<sequence length="339" mass="37483">MDQPAWKNPRTALIVDGSDAARQRRIPNLASVDLNLLVELEALLQYRNITHAAQHVGRSQPAMSRALSRLRDMFNDDLLVRGSSGLVPTPQAEHLAQMLPSVLNAIRELVSCSSGLRDLRSKVTMAMPDHQSLVLLPYLLPRLGERVPHVDIATEPLLDGALRRLEQGEIDFAIGQIGAAPPGYLRRGLYADRFTCLLRHDHPALEQEWSVGTFAALRHASIASDSNEGLGQVYDGLVRFGLPGPIVVSNVLTAAVVVAMTDLVLMIPNRVATRVATMLPLAIVDPPVELKPYEVALIWHQRCHHDLEHRVLRREIAAAARMGRLDVSQDQMARRQNDS</sequence>
<feature type="domain" description="HTH lysR-type" evidence="6">
    <location>
        <begin position="32"/>
        <end position="89"/>
    </location>
</feature>
<reference evidence="7 8" key="1">
    <citation type="journal article" date="2016" name="Int. J. Syst. Evol. Microbiol.">
        <title>Ensifer glycinis sp. nov., an novel rhizobial species associated with Glycine spp.</title>
        <authorList>
            <person name="Yan H."/>
            <person name="Yan J."/>
            <person name="Sui X.H."/>
            <person name="Wang E.T."/>
            <person name="Chen W.X."/>
            <person name="Zhang X.X."/>
            <person name="Chen W.F."/>
        </authorList>
    </citation>
    <scope>NUCLEOTIDE SEQUENCE [LARGE SCALE GENOMIC DNA]</scope>
    <source>
        <strain evidence="7 8">CCBAU 23380</strain>
    </source>
</reference>
<evidence type="ECO:0000256" key="2">
    <source>
        <dbReference type="ARBA" id="ARBA00022458"/>
    </source>
</evidence>
<dbReference type="EMBL" id="LPUX01000045">
    <property type="protein sequence ID" value="OAP43774.1"/>
    <property type="molecule type" value="Genomic_DNA"/>
</dbReference>
<evidence type="ECO:0000256" key="4">
    <source>
        <dbReference type="ARBA" id="ARBA00023125"/>
    </source>
</evidence>
<dbReference type="Gene3D" id="3.40.190.10">
    <property type="entry name" value="Periplasmic binding protein-like II"/>
    <property type="match status" value="2"/>
</dbReference>
<dbReference type="Pfam" id="PF00126">
    <property type="entry name" value="HTH_1"/>
    <property type="match status" value="1"/>
</dbReference>
<accession>A0A178Y8R2</accession>
<comment type="caution">
    <text evidence="7">The sequence shown here is derived from an EMBL/GenBank/DDBJ whole genome shotgun (WGS) entry which is preliminary data.</text>
</comment>
<keyword evidence="8" id="KW-1185">Reference proteome</keyword>
<keyword evidence="5" id="KW-0804">Transcription</keyword>
<dbReference type="PANTHER" id="PTHR30118">
    <property type="entry name" value="HTH-TYPE TRANSCRIPTIONAL REGULATOR LEUO-RELATED"/>
    <property type="match status" value="1"/>
</dbReference>
<name>A0A178Y8R2_9HYPH</name>
<proteinExistence type="inferred from homology"/>
<keyword evidence="2" id="KW-0536">Nodulation</keyword>
<protein>
    <submittedName>
        <fullName evidence="7">Transcriptional regulator</fullName>
    </submittedName>
</protein>
<dbReference type="PROSITE" id="PS50931">
    <property type="entry name" value="HTH_LYSR"/>
    <property type="match status" value="1"/>
</dbReference>
<dbReference type="SUPFAM" id="SSF46785">
    <property type="entry name" value="Winged helix' DNA-binding domain"/>
    <property type="match status" value="1"/>
</dbReference>
<dbReference type="GeneID" id="48977698"/>
<dbReference type="InterPro" id="IPR005119">
    <property type="entry name" value="LysR_subst-bd"/>
</dbReference>
<keyword evidence="3" id="KW-0805">Transcription regulation</keyword>
<gene>
    <name evidence="7" type="ORF">AU381_09075</name>
</gene>
<evidence type="ECO:0000259" key="6">
    <source>
        <dbReference type="PROSITE" id="PS50931"/>
    </source>
</evidence>